<reference evidence="2 3" key="1">
    <citation type="submission" date="2016-10" db="EMBL/GenBank/DDBJ databases">
        <authorList>
            <person name="Varghese N."/>
            <person name="Submissions S."/>
        </authorList>
    </citation>
    <scope>NUCLEOTIDE SEQUENCE [LARGE SCALE GENOMIC DNA]</scope>
    <source>
        <strain evidence="2 3">DSM 11449</strain>
    </source>
</reference>
<dbReference type="InterPro" id="IPR008538">
    <property type="entry name" value="Uma2"/>
</dbReference>
<dbReference type="CDD" id="cd06260">
    <property type="entry name" value="DUF820-like"/>
    <property type="match status" value="1"/>
</dbReference>
<comment type="caution">
    <text evidence="2">The sequence shown here is derived from an EMBL/GenBank/DDBJ whole genome shotgun (WGS) entry which is preliminary data.</text>
</comment>
<dbReference type="AlphaFoldDB" id="A0A1H2U8Q7"/>
<accession>A0A1H2U8Q7</accession>
<dbReference type="Pfam" id="PF05685">
    <property type="entry name" value="Uma2"/>
    <property type="match status" value="1"/>
</dbReference>
<evidence type="ECO:0000259" key="1">
    <source>
        <dbReference type="Pfam" id="PF05685"/>
    </source>
</evidence>
<name>A0A1H2U8Q7_9FLAO</name>
<dbReference type="RefSeq" id="WP_016419993.1">
    <property type="nucleotide sequence ID" value="NZ_FNND01000002.1"/>
</dbReference>
<dbReference type="InterPro" id="IPR011335">
    <property type="entry name" value="Restrct_endonuc-II-like"/>
</dbReference>
<dbReference type="Gene3D" id="3.90.1570.10">
    <property type="entry name" value="tt1808, chain A"/>
    <property type="match status" value="1"/>
</dbReference>
<keyword evidence="2" id="KW-0255">Endonuclease</keyword>
<dbReference type="GeneID" id="85016535"/>
<keyword evidence="2" id="KW-0378">Hydrolase</keyword>
<dbReference type="EMBL" id="FNND01000002">
    <property type="protein sequence ID" value="SDW52268.1"/>
    <property type="molecule type" value="Genomic_DNA"/>
</dbReference>
<feature type="domain" description="Putative restriction endonuclease" evidence="1">
    <location>
        <begin position="18"/>
        <end position="187"/>
    </location>
</feature>
<protein>
    <submittedName>
        <fullName evidence="2">Endonuclease, Uma2 family (Restriction endonuclease fold)</fullName>
    </submittedName>
</protein>
<dbReference type="SUPFAM" id="SSF52980">
    <property type="entry name" value="Restriction endonuclease-like"/>
    <property type="match status" value="1"/>
</dbReference>
<gene>
    <name evidence="2" type="ORF">SAMN05444420_102446</name>
</gene>
<evidence type="ECO:0000313" key="3">
    <source>
        <dbReference type="Proteomes" id="UP000182771"/>
    </source>
</evidence>
<dbReference type="PANTHER" id="PTHR35400:SF3">
    <property type="entry name" value="SLL1072 PROTEIN"/>
    <property type="match status" value="1"/>
</dbReference>
<organism evidence="2 3">
    <name type="scientific">Capnocytophaga granulosa</name>
    <dbReference type="NCBI Taxonomy" id="45242"/>
    <lineage>
        <taxon>Bacteria</taxon>
        <taxon>Pseudomonadati</taxon>
        <taxon>Bacteroidota</taxon>
        <taxon>Flavobacteriia</taxon>
        <taxon>Flavobacteriales</taxon>
        <taxon>Flavobacteriaceae</taxon>
        <taxon>Capnocytophaga</taxon>
    </lineage>
</organism>
<keyword evidence="3" id="KW-1185">Reference proteome</keyword>
<dbReference type="OrthoDB" id="9808428at2"/>
<dbReference type="InterPro" id="IPR012296">
    <property type="entry name" value="Nuclease_put_TT1808"/>
</dbReference>
<sequence>MVTNINQLDLNKLYTYADYLLWQFSERIELLRGKIFKMSPAPSTLHQSIFGRLFVTLYPFFAGKKCSVFSAPFDVRLPQKGKADELIYTVLQPDICVVCDPEKLDSRGCLGAPDLVIEILSPSNSQRDLKDKYELYQEAGVPEYWIVRPEERSITIYVLKDGLYSASRPVVEGEWVHSTTFPALEIDTKTIFDDPITSD</sequence>
<dbReference type="PANTHER" id="PTHR35400">
    <property type="entry name" value="SLR1083 PROTEIN"/>
    <property type="match status" value="1"/>
</dbReference>
<proteinExistence type="predicted"/>
<dbReference type="GO" id="GO:0004519">
    <property type="term" value="F:endonuclease activity"/>
    <property type="evidence" value="ECO:0007669"/>
    <property type="project" value="UniProtKB-KW"/>
</dbReference>
<keyword evidence="2" id="KW-0540">Nuclease</keyword>
<dbReference type="Proteomes" id="UP000182771">
    <property type="component" value="Unassembled WGS sequence"/>
</dbReference>
<evidence type="ECO:0000313" key="2">
    <source>
        <dbReference type="EMBL" id="SDW52268.1"/>
    </source>
</evidence>